<proteinExistence type="predicted"/>
<reference evidence="1 2" key="1">
    <citation type="submission" date="2021-06" db="EMBL/GenBank/DDBJ databases">
        <authorList>
            <person name="Palmer J.M."/>
        </authorList>
    </citation>
    <scope>NUCLEOTIDE SEQUENCE [LARGE SCALE GENOMIC DNA]</scope>
    <source>
        <strain evidence="1 2">XC_2019</strain>
        <tissue evidence="1">Muscle</tissue>
    </source>
</reference>
<evidence type="ECO:0000313" key="2">
    <source>
        <dbReference type="Proteomes" id="UP001434883"/>
    </source>
</evidence>
<protein>
    <submittedName>
        <fullName evidence="1">Uncharacterized protein</fullName>
    </submittedName>
</protein>
<comment type="caution">
    <text evidence="1">The sequence shown here is derived from an EMBL/GenBank/DDBJ whole genome shotgun (WGS) entry which is preliminary data.</text>
</comment>
<feature type="non-terminal residue" evidence="1">
    <location>
        <position position="1"/>
    </location>
</feature>
<evidence type="ECO:0000313" key="1">
    <source>
        <dbReference type="EMBL" id="MEQ2202060.1"/>
    </source>
</evidence>
<keyword evidence="2" id="KW-1185">Reference proteome</keyword>
<name>A0ABV0R1U1_9TELE</name>
<dbReference type="EMBL" id="JAHRIN010030508">
    <property type="protein sequence ID" value="MEQ2202060.1"/>
    <property type="molecule type" value="Genomic_DNA"/>
</dbReference>
<gene>
    <name evidence="1" type="ORF">XENOCAPTIV_023298</name>
</gene>
<dbReference type="Proteomes" id="UP001434883">
    <property type="component" value="Unassembled WGS sequence"/>
</dbReference>
<accession>A0ABV0R1U1</accession>
<organism evidence="1 2">
    <name type="scientific">Xenoophorus captivus</name>
    <dbReference type="NCBI Taxonomy" id="1517983"/>
    <lineage>
        <taxon>Eukaryota</taxon>
        <taxon>Metazoa</taxon>
        <taxon>Chordata</taxon>
        <taxon>Craniata</taxon>
        <taxon>Vertebrata</taxon>
        <taxon>Euteleostomi</taxon>
        <taxon>Actinopterygii</taxon>
        <taxon>Neopterygii</taxon>
        <taxon>Teleostei</taxon>
        <taxon>Neoteleostei</taxon>
        <taxon>Acanthomorphata</taxon>
        <taxon>Ovalentaria</taxon>
        <taxon>Atherinomorphae</taxon>
        <taxon>Cyprinodontiformes</taxon>
        <taxon>Goodeidae</taxon>
        <taxon>Xenoophorus</taxon>
    </lineage>
</organism>
<sequence>TKTEWICFTSSVSLTNTPEPVPVFRTTPSDTCLNSKCHVNILLDLLNCVMPLPLQASNPYVSTRSGSTVTSGGRFRCPSCRHEVVLDRHGVYGLQRNLLVENIIDMYKQGSTRYKHTPCMSTFMPLYEPEALKI</sequence>